<dbReference type="Proteomes" id="UP000322454">
    <property type="component" value="Unassembled WGS sequence"/>
</dbReference>
<dbReference type="PANTHER" id="PTHR45228:SF1">
    <property type="entry name" value="CYCLIC DI-GMP PHOSPHODIESTERASE TM_0186"/>
    <property type="match status" value="1"/>
</dbReference>
<dbReference type="SUPFAM" id="SSF109604">
    <property type="entry name" value="HD-domain/PDEase-like"/>
    <property type="match status" value="1"/>
</dbReference>
<dbReference type="PROSITE" id="PS51832">
    <property type="entry name" value="HD_GYP"/>
    <property type="match status" value="1"/>
</dbReference>
<evidence type="ECO:0000313" key="3">
    <source>
        <dbReference type="Proteomes" id="UP000322454"/>
    </source>
</evidence>
<dbReference type="InterPro" id="IPR039379">
    <property type="entry name" value="Protoglobin_sensor_dom"/>
</dbReference>
<dbReference type="EMBL" id="SHMQ01000015">
    <property type="protein sequence ID" value="RZV38710.1"/>
    <property type="molecule type" value="Genomic_DNA"/>
</dbReference>
<dbReference type="InterPro" id="IPR003607">
    <property type="entry name" value="HD/PDEase_dom"/>
</dbReference>
<dbReference type="Pfam" id="PF13487">
    <property type="entry name" value="HD_5"/>
    <property type="match status" value="1"/>
</dbReference>
<comment type="caution">
    <text evidence="2">The sequence shown here is derived from an EMBL/GenBank/DDBJ whole genome shotgun (WGS) entry which is preliminary data.</text>
</comment>
<dbReference type="SUPFAM" id="SSF46458">
    <property type="entry name" value="Globin-like"/>
    <property type="match status" value="1"/>
</dbReference>
<dbReference type="PANTHER" id="PTHR45228">
    <property type="entry name" value="CYCLIC DI-GMP PHOSPHODIESTERASE TM_0186-RELATED"/>
    <property type="match status" value="1"/>
</dbReference>
<proteinExistence type="predicted"/>
<dbReference type="InterPro" id="IPR037522">
    <property type="entry name" value="HD_GYP_dom"/>
</dbReference>
<dbReference type="CDD" id="cd01068">
    <property type="entry name" value="globin_sensor"/>
    <property type="match status" value="1"/>
</dbReference>
<evidence type="ECO:0000259" key="1">
    <source>
        <dbReference type="PROSITE" id="PS51832"/>
    </source>
</evidence>
<evidence type="ECO:0000313" key="2">
    <source>
        <dbReference type="EMBL" id="RZV38710.1"/>
    </source>
</evidence>
<feature type="domain" description="HD-GYP" evidence="1">
    <location>
        <begin position="189"/>
        <end position="388"/>
    </location>
</feature>
<dbReference type="Gene3D" id="1.10.3210.10">
    <property type="entry name" value="Hypothetical protein af1432"/>
    <property type="match status" value="1"/>
</dbReference>
<dbReference type="CDD" id="cd00077">
    <property type="entry name" value="HDc"/>
    <property type="match status" value="1"/>
</dbReference>
<name>A0A520XBX1_9DELT</name>
<dbReference type="AlphaFoldDB" id="A0A520XBX1"/>
<protein>
    <submittedName>
        <fullName evidence="2">HD domain-containing protein</fullName>
    </submittedName>
</protein>
<dbReference type="SMART" id="SM00471">
    <property type="entry name" value="HDc"/>
    <property type="match status" value="1"/>
</dbReference>
<gene>
    <name evidence="2" type="ORF">EVJ48_06270</name>
</gene>
<dbReference type="Gene3D" id="1.10.490.10">
    <property type="entry name" value="Globins"/>
    <property type="match status" value="1"/>
</dbReference>
<dbReference type="GO" id="GO:0019825">
    <property type="term" value="F:oxygen binding"/>
    <property type="evidence" value="ECO:0007669"/>
    <property type="project" value="InterPro"/>
</dbReference>
<dbReference type="Pfam" id="PF11563">
    <property type="entry name" value="Protoglobin"/>
    <property type="match status" value="1"/>
</dbReference>
<dbReference type="InterPro" id="IPR052020">
    <property type="entry name" value="Cyclic_di-GMP/3'3'-cGAMP_PDE"/>
</dbReference>
<sequence>MGRLDDILKKNKMTEKGVIGIYSLFAQKNIKLLKDLTHFTQKDIDGIGKIKGCIENISLKIASDFYEYLLNIEETAKIINSRPDLLDQLILTQSHYINQLFGIEYDENYFINRVIVGFAHYVYKISPSVYIGSYGYYNTLITDAVIKCCKENGIDSEESVSILNSVQKMLSIDITLAIESYYQKTIDDVYKMEHDSLNRLMVLAEYRDEDTGNHIARMSHFAAVIAKELGMDGVYRENILNSAPMHDIGKVGIPDNILLKPGRLDKDEFEIMKSHTVIGYNILKDSESNTLKEGAAIALSHHENYDGSGYPNGLKGDSIPLSGRITKVADVFDALINKRIYKPAYTLEETLRIMKDEMKPGAAFDPDCFDAFLKGLDEILDIRRRIDEENS</sequence>
<organism evidence="2 3">
    <name type="scientific">Candidatus Acidulodesulfobacterium acidiphilum</name>
    <dbReference type="NCBI Taxonomy" id="2597224"/>
    <lineage>
        <taxon>Bacteria</taxon>
        <taxon>Deltaproteobacteria</taxon>
        <taxon>Candidatus Acidulodesulfobacterales</taxon>
        <taxon>Candidatus Acidulodesulfobacterium</taxon>
    </lineage>
</organism>
<dbReference type="InterPro" id="IPR012292">
    <property type="entry name" value="Globin/Proto"/>
</dbReference>
<reference evidence="2 3" key="1">
    <citation type="submission" date="2019-01" db="EMBL/GenBank/DDBJ databases">
        <title>Insights into ecological role of a new deltaproteobacterial order Candidatus Sinidesulfobacterales (Sva0485) by metagenomics and metatranscriptomics.</title>
        <authorList>
            <person name="Tan S."/>
            <person name="Liu J."/>
            <person name="Fang Y."/>
            <person name="Hedlund B."/>
            <person name="Lian Z.-H."/>
            <person name="Huang L.-Y."/>
            <person name="Li J.-T."/>
            <person name="Huang L.-N."/>
            <person name="Li W.-J."/>
            <person name="Jiang H.-C."/>
            <person name="Dong H.-L."/>
            <person name="Shu W.-S."/>
        </authorList>
    </citation>
    <scope>NUCLEOTIDE SEQUENCE [LARGE SCALE GENOMIC DNA]</scope>
    <source>
        <strain evidence="2">AP4</strain>
    </source>
</reference>
<accession>A0A520XBX1</accession>
<dbReference type="GO" id="GO:0020037">
    <property type="term" value="F:heme binding"/>
    <property type="evidence" value="ECO:0007669"/>
    <property type="project" value="InterPro"/>
</dbReference>
<dbReference type="InterPro" id="IPR044398">
    <property type="entry name" value="Globin-sensor_dom"/>
</dbReference>
<dbReference type="InterPro" id="IPR009050">
    <property type="entry name" value="Globin-like_sf"/>
</dbReference>